<feature type="compositionally biased region" description="Polar residues" evidence="1">
    <location>
        <begin position="64"/>
        <end position="75"/>
    </location>
</feature>
<accession>A0A8H6HTW8</accession>
<dbReference type="AlphaFoldDB" id="A0A8H6HTW8"/>
<comment type="caution">
    <text evidence="2">The sequence shown here is derived from an EMBL/GenBank/DDBJ whole genome shotgun (WGS) entry which is preliminary data.</text>
</comment>
<evidence type="ECO:0000313" key="2">
    <source>
        <dbReference type="EMBL" id="KAF6753148.1"/>
    </source>
</evidence>
<organism evidence="2 3">
    <name type="scientific">Ephemerocybe angulata</name>
    <dbReference type="NCBI Taxonomy" id="980116"/>
    <lineage>
        <taxon>Eukaryota</taxon>
        <taxon>Fungi</taxon>
        <taxon>Dikarya</taxon>
        <taxon>Basidiomycota</taxon>
        <taxon>Agaricomycotina</taxon>
        <taxon>Agaricomycetes</taxon>
        <taxon>Agaricomycetidae</taxon>
        <taxon>Agaricales</taxon>
        <taxon>Agaricineae</taxon>
        <taxon>Psathyrellaceae</taxon>
        <taxon>Ephemerocybe</taxon>
    </lineage>
</organism>
<feature type="region of interest" description="Disordered" evidence="1">
    <location>
        <begin position="152"/>
        <end position="232"/>
    </location>
</feature>
<feature type="region of interest" description="Disordered" evidence="1">
    <location>
        <begin position="1"/>
        <end position="76"/>
    </location>
</feature>
<dbReference type="EMBL" id="JACGCI010000041">
    <property type="protein sequence ID" value="KAF6753148.1"/>
    <property type="molecule type" value="Genomic_DNA"/>
</dbReference>
<reference evidence="2 3" key="1">
    <citation type="submission" date="2020-07" db="EMBL/GenBank/DDBJ databases">
        <title>Comparative genomics of pyrophilous fungi reveals a link between fire events and developmental genes.</title>
        <authorList>
            <consortium name="DOE Joint Genome Institute"/>
            <person name="Steindorff A.S."/>
            <person name="Carver A."/>
            <person name="Calhoun S."/>
            <person name="Stillman K."/>
            <person name="Liu H."/>
            <person name="Lipzen A."/>
            <person name="Pangilinan J."/>
            <person name="Labutti K."/>
            <person name="Bruns T.D."/>
            <person name="Grigoriev I.V."/>
        </authorList>
    </citation>
    <scope>NUCLEOTIDE SEQUENCE [LARGE SCALE GENOMIC DNA]</scope>
    <source>
        <strain evidence="2 3">CBS 144469</strain>
    </source>
</reference>
<proteinExistence type="predicted"/>
<sequence>MSKSPKLTSSSTMSSNARRSKRTRPAFGPTKAQHLPSPSRAANRQHRPDMHLDQNPVSRREQHSSPSAASASFTKANHLDLAPRAHEMKPRRVPFQMCLGCDWRAAGPPRSSSAPALVLICSNHGTDPLLPSLNPGSCTESGRLVLAWSMLRTRGAPPNQRRRARPAPTPSTAPPMTSTSRYTTSSALCFTTIGSNPHSPRPSPTAALGGKTSSIPRRPASPNLPSSRPHPH</sequence>
<protein>
    <submittedName>
        <fullName evidence="2">Uncharacterized protein</fullName>
    </submittedName>
</protein>
<evidence type="ECO:0000313" key="3">
    <source>
        <dbReference type="Proteomes" id="UP000521943"/>
    </source>
</evidence>
<feature type="compositionally biased region" description="Basic and acidic residues" evidence="1">
    <location>
        <begin position="46"/>
        <end position="63"/>
    </location>
</feature>
<feature type="compositionally biased region" description="Low complexity" evidence="1">
    <location>
        <begin position="1"/>
        <end position="15"/>
    </location>
</feature>
<keyword evidence="3" id="KW-1185">Reference proteome</keyword>
<name>A0A8H6HTW8_9AGAR</name>
<dbReference type="Proteomes" id="UP000521943">
    <property type="component" value="Unassembled WGS sequence"/>
</dbReference>
<feature type="compositionally biased region" description="Polar residues" evidence="1">
    <location>
        <begin position="182"/>
        <end position="198"/>
    </location>
</feature>
<evidence type="ECO:0000256" key="1">
    <source>
        <dbReference type="SAM" id="MobiDB-lite"/>
    </source>
</evidence>
<gene>
    <name evidence="2" type="ORF">DFP72DRAFT_436961</name>
</gene>